<evidence type="ECO:0000313" key="3">
    <source>
        <dbReference type="Proteomes" id="UP000676169"/>
    </source>
</evidence>
<dbReference type="KEGG" id="lamb:KBB96_05395"/>
<dbReference type="Gene3D" id="1.10.10.60">
    <property type="entry name" value="Homeodomain-like"/>
    <property type="match status" value="1"/>
</dbReference>
<evidence type="ECO:0008006" key="4">
    <source>
        <dbReference type="Google" id="ProtNLM"/>
    </source>
</evidence>
<dbReference type="RefSeq" id="WP_211633192.1">
    <property type="nucleotide sequence ID" value="NZ_CP073100.1"/>
</dbReference>
<proteinExistence type="predicted"/>
<dbReference type="Proteomes" id="UP000676169">
    <property type="component" value="Chromosome"/>
</dbReference>
<evidence type="ECO:0000256" key="1">
    <source>
        <dbReference type="SAM" id="Coils"/>
    </source>
</evidence>
<keyword evidence="3" id="KW-1185">Reference proteome</keyword>
<sequence>MSTNTNVNAAKGKRYTDKEKSEILAFVDKVNAEKGRGGQSAAAKKYKISQLTISSWLKSGIGSGPVAKGNGGAKGGISSKLAKLANLASQIEKTEKELGKLQAQFEALKKSL</sequence>
<protein>
    <recommendedName>
        <fullName evidence="4">Transposase</fullName>
    </recommendedName>
</protein>
<dbReference type="EMBL" id="CP073100">
    <property type="protein sequence ID" value="QUE52326.1"/>
    <property type="molecule type" value="Genomic_DNA"/>
</dbReference>
<reference evidence="2" key="1">
    <citation type="submission" date="2021-04" db="EMBL/GenBank/DDBJ databases">
        <title>Luteolibacter sp. 32A isolated from the skin of an Anderson's salamander (Ambystoma andersonii).</title>
        <authorList>
            <person name="Spergser J."/>
            <person name="Busse H.-J."/>
        </authorList>
    </citation>
    <scope>NUCLEOTIDE SEQUENCE</scope>
    <source>
        <strain evidence="2">32A</strain>
    </source>
</reference>
<dbReference type="SUPFAM" id="SSF46689">
    <property type="entry name" value="Homeodomain-like"/>
    <property type="match status" value="1"/>
</dbReference>
<gene>
    <name evidence="2" type="ORF">KBB96_05395</name>
</gene>
<evidence type="ECO:0000313" key="2">
    <source>
        <dbReference type="EMBL" id="QUE52326.1"/>
    </source>
</evidence>
<dbReference type="InterPro" id="IPR009057">
    <property type="entry name" value="Homeodomain-like_sf"/>
</dbReference>
<accession>A0A975J1K1</accession>
<keyword evidence="1" id="KW-0175">Coiled coil</keyword>
<organism evidence="2 3">
    <name type="scientific">Luteolibacter ambystomatis</name>
    <dbReference type="NCBI Taxonomy" id="2824561"/>
    <lineage>
        <taxon>Bacteria</taxon>
        <taxon>Pseudomonadati</taxon>
        <taxon>Verrucomicrobiota</taxon>
        <taxon>Verrucomicrobiia</taxon>
        <taxon>Verrucomicrobiales</taxon>
        <taxon>Verrucomicrobiaceae</taxon>
        <taxon>Luteolibacter</taxon>
    </lineage>
</organism>
<feature type="coiled-coil region" evidence="1">
    <location>
        <begin position="77"/>
        <end position="111"/>
    </location>
</feature>
<name>A0A975J1K1_9BACT</name>
<dbReference type="AlphaFoldDB" id="A0A975J1K1"/>